<dbReference type="SMART" id="SM01219">
    <property type="entry name" value="Frataxin_Cyay"/>
    <property type="match status" value="1"/>
</dbReference>
<sequence length="277" mass="31142">MENFSTDLPPCSFKASPGDSEENCGDILSSVGACCGGVGRGQPNPHLEALSPRHDCRRFDSRTRPIFATSSPLSCQPTHGWRRFEGSIRNLSLTSRRKKKLSHVHIRELSEGAYEKLADETLDALSDYFEDLADEAFSGTEYDVVFSSGVLTIKLGGGHGTYVINKQTPNRQIWLSSPTSGPKRYDWTGERWVYIHDGISLHQLLSKEFSVLFNKNIHLTEGILKKSRVEDEEDGGGLKFDRGASRKPDLMKEAKPNDWRRGGEDRRQQTTKEEHDE</sequence>
<dbReference type="GO" id="GO:0051537">
    <property type="term" value="F:2 iron, 2 sulfur cluster binding"/>
    <property type="evidence" value="ECO:0007669"/>
    <property type="project" value="TreeGrafter"/>
</dbReference>
<keyword evidence="5" id="KW-0409">Iron storage</keyword>
<dbReference type="NCBIfam" id="TIGR03421">
    <property type="entry name" value="FeS_CyaY"/>
    <property type="match status" value="1"/>
</dbReference>
<evidence type="ECO:0000256" key="5">
    <source>
        <dbReference type="ARBA" id="ARBA00022434"/>
    </source>
</evidence>
<evidence type="ECO:0000256" key="4">
    <source>
        <dbReference type="ARBA" id="ARBA00014720"/>
    </source>
</evidence>
<keyword evidence="9" id="KW-0560">Oxidoreductase</keyword>
<comment type="catalytic activity">
    <reaction evidence="16">
        <text>4 Fe(2+) + O2 + 4 H(+) = 4 Fe(3+) + 2 H2O</text>
        <dbReference type="Rhea" id="RHEA:11148"/>
        <dbReference type="ChEBI" id="CHEBI:15377"/>
        <dbReference type="ChEBI" id="CHEBI:15378"/>
        <dbReference type="ChEBI" id="CHEBI:15379"/>
        <dbReference type="ChEBI" id="CHEBI:29033"/>
        <dbReference type="ChEBI" id="CHEBI:29034"/>
        <dbReference type="EC" id="1.16.3.1"/>
    </reaction>
</comment>
<organism evidence="18 19">
    <name type="scientific">Gambusia affinis</name>
    <name type="common">Western mosquitofish</name>
    <name type="synonym">Heterandria affinis</name>
    <dbReference type="NCBI Taxonomy" id="33528"/>
    <lineage>
        <taxon>Eukaryota</taxon>
        <taxon>Metazoa</taxon>
        <taxon>Chordata</taxon>
        <taxon>Craniata</taxon>
        <taxon>Vertebrata</taxon>
        <taxon>Euteleostomi</taxon>
        <taxon>Actinopterygii</taxon>
        <taxon>Neopterygii</taxon>
        <taxon>Teleostei</taxon>
        <taxon>Neoteleostei</taxon>
        <taxon>Acanthomorphata</taxon>
        <taxon>Ovalentaria</taxon>
        <taxon>Atherinomorphae</taxon>
        <taxon>Cyprinodontiformes</taxon>
        <taxon>Poeciliidae</taxon>
        <taxon>Poeciliinae</taxon>
        <taxon>Gambusia</taxon>
    </lineage>
</organism>
<dbReference type="PROSITE" id="PS01344">
    <property type="entry name" value="FRATAXIN_1"/>
    <property type="match status" value="1"/>
</dbReference>
<evidence type="ECO:0000256" key="3">
    <source>
        <dbReference type="ARBA" id="ARBA00013107"/>
    </source>
</evidence>
<dbReference type="PANTHER" id="PTHR16821:SF2">
    <property type="entry name" value="FRATAXIN, MITOCHONDRIAL"/>
    <property type="match status" value="1"/>
</dbReference>
<dbReference type="NCBIfam" id="TIGR03422">
    <property type="entry name" value="mito_frataxin"/>
    <property type="match status" value="1"/>
</dbReference>
<dbReference type="EMBL" id="NHOQ01002533">
    <property type="protein sequence ID" value="PWA16030.1"/>
    <property type="molecule type" value="Genomic_DNA"/>
</dbReference>
<dbReference type="PROSITE" id="PS50810">
    <property type="entry name" value="FRATAXIN_2"/>
    <property type="match status" value="1"/>
</dbReference>
<evidence type="ECO:0000256" key="13">
    <source>
        <dbReference type="ARBA" id="ARBA00023133"/>
    </source>
</evidence>
<dbReference type="GO" id="GO:0008199">
    <property type="term" value="F:ferric iron binding"/>
    <property type="evidence" value="ECO:0007669"/>
    <property type="project" value="InterPro"/>
</dbReference>
<dbReference type="GO" id="GO:0006783">
    <property type="term" value="P:heme biosynthetic process"/>
    <property type="evidence" value="ECO:0007669"/>
    <property type="project" value="UniProtKB-KW"/>
</dbReference>
<evidence type="ECO:0000256" key="14">
    <source>
        <dbReference type="ARBA" id="ARBA00045532"/>
    </source>
</evidence>
<dbReference type="PANTHER" id="PTHR16821">
    <property type="entry name" value="FRATAXIN"/>
    <property type="match status" value="1"/>
</dbReference>
<reference evidence="18 19" key="1">
    <citation type="journal article" date="2018" name="G3 (Bethesda)">
        <title>A High-Quality Reference Genome for the Invasive Mosquitofish Gambusia affinis Using a Chicago Library.</title>
        <authorList>
            <person name="Hoffberg S.L."/>
            <person name="Troendle N.J."/>
            <person name="Glenn T.C."/>
            <person name="Mahmud O."/>
            <person name="Louha S."/>
            <person name="Chalopin D."/>
            <person name="Bennetzen J.L."/>
            <person name="Mauricio R."/>
        </authorList>
    </citation>
    <scope>NUCLEOTIDE SEQUENCE [LARGE SCALE GENOMIC DNA]</scope>
    <source>
        <strain evidence="18">NE01/NJP1002.9</strain>
        <tissue evidence="18">Muscle</tissue>
    </source>
</reference>
<dbReference type="SUPFAM" id="SSF55387">
    <property type="entry name" value="Frataxin/Nqo15-like"/>
    <property type="match status" value="1"/>
</dbReference>
<dbReference type="InterPro" id="IPR036524">
    <property type="entry name" value="Frataxin/CyaY_sf"/>
</dbReference>
<dbReference type="InterPro" id="IPR002908">
    <property type="entry name" value="Frataxin/CyaY"/>
</dbReference>
<evidence type="ECO:0000256" key="12">
    <source>
        <dbReference type="ARBA" id="ARBA00023128"/>
    </source>
</evidence>
<dbReference type="GO" id="GO:0006826">
    <property type="term" value="P:iron ion transport"/>
    <property type="evidence" value="ECO:0007669"/>
    <property type="project" value="UniProtKB-KW"/>
</dbReference>
<evidence type="ECO:0000256" key="11">
    <source>
        <dbReference type="ARBA" id="ARBA00023065"/>
    </source>
</evidence>
<accession>A0A315UXS7</accession>
<comment type="caution">
    <text evidence="18">The sequence shown here is derived from an EMBL/GenBank/DDBJ whole genome shotgun (WGS) entry which is preliminary data.</text>
</comment>
<dbReference type="CDD" id="cd00503">
    <property type="entry name" value="Frataxin"/>
    <property type="match status" value="1"/>
</dbReference>
<evidence type="ECO:0000256" key="10">
    <source>
        <dbReference type="ARBA" id="ARBA00023004"/>
    </source>
</evidence>
<feature type="region of interest" description="Disordered" evidence="17">
    <location>
        <begin position="228"/>
        <end position="277"/>
    </location>
</feature>
<evidence type="ECO:0000256" key="15">
    <source>
        <dbReference type="ARBA" id="ARBA00046911"/>
    </source>
</evidence>
<feature type="non-terminal residue" evidence="18">
    <location>
        <position position="277"/>
    </location>
</feature>
<comment type="function">
    <text evidence="14">Modulates the RNA-binding activity of ACO1. May be involved in the cytoplasmic iron-sulfur protein biogenesis. May contribute to oxidative stress resistance and overall cell survival.</text>
</comment>
<keyword evidence="12" id="KW-0496">Mitochondrion</keyword>
<evidence type="ECO:0000256" key="6">
    <source>
        <dbReference type="ARBA" id="ARBA00022448"/>
    </source>
</evidence>
<dbReference type="GO" id="GO:0034986">
    <property type="term" value="F:iron chaperone activity"/>
    <property type="evidence" value="ECO:0007669"/>
    <property type="project" value="TreeGrafter"/>
</dbReference>
<dbReference type="GO" id="GO:0016226">
    <property type="term" value="P:iron-sulfur cluster assembly"/>
    <property type="evidence" value="ECO:0007669"/>
    <property type="project" value="InterPro"/>
</dbReference>
<evidence type="ECO:0000256" key="7">
    <source>
        <dbReference type="ARBA" id="ARBA00022496"/>
    </source>
</evidence>
<dbReference type="STRING" id="33528.ENSGAFP00000008958"/>
<keyword evidence="11" id="KW-0406">Ion transport</keyword>
<evidence type="ECO:0000256" key="16">
    <source>
        <dbReference type="ARBA" id="ARBA00047990"/>
    </source>
</evidence>
<dbReference type="GO" id="GO:0006879">
    <property type="term" value="P:intracellular iron ion homeostasis"/>
    <property type="evidence" value="ECO:0007669"/>
    <property type="project" value="UniProtKB-KW"/>
</dbReference>
<name>A0A315UXS7_GAMAF</name>
<dbReference type="GO" id="GO:0004322">
    <property type="term" value="F:ferroxidase activity"/>
    <property type="evidence" value="ECO:0007669"/>
    <property type="project" value="UniProtKB-EC"/>
</dbReference>
<keyword evidence="8" id="KW-0809">Transit peptide</keyword>
<evidence type="ECO:0000256" key="2">
    <source>
        <dbReference type="ARBA" id="ARBA00008183"/>
    </source>
</evidence>
<dbReference type="InterPro" id="IPR017789">
    <property type="entry name" value="Frataxin"/>
</dbReference>
<gene>
    <name evidence="18" type="ORF">CCH79_00019363</name>
</gene>
<dbReference type="GO" id="GO:0005739">
    <property type="term" value="C:mitochondrion"/>
    <property type="evidence" value="ECO:0007669"/>
    <property type="project" value="UniProtKB-SubCell"/>
</dbReference>
<evidence type="ECO:0000313" key="18">
    <source>
        <dbReference type="EMBL" id="PWA16030.1"/>
    </source>
</evidence>
<keyword evidence="6" id="KW-0813">Transport</keyword>
<dbReference type="Pfam" id="PF01491">
    <property type="entry name" value="Frataxin_Cyay"/>
    <property type="match status" value="1"/>
</dbReference>
<evidence type="ECO:0000256" key="9">
    <source>
        <dbReference type="ARBA" id="ARBA00023002"/>
    </source>
</evidence>
<proteinExistence type="inferred from homology"/>
<keyword evidence="19" id="KW-1185">Reference proteome</keyword>
<dbReference type="Proteomes" id="UP000250572">
    <property type="component" value="Unassembled WGS sequence"/>
</dbReference>
<dbReference type="PRINTS" id="PR00904">
    <property type="entry name" value="FRATAXIN"/>
</dbReference>
<dbReference type="FunFam" id="3.30.920.10:FF:000002">
    <property type="entry name" value="Frataxin, mitochondrial"/>
    <property type="match status" value="1"/>
</dbReference>
<comment type="similarity">
    <text evidence="2">Belongs to the frataxin family.</text>
</comment>
<dbReference type="InterPro" id="IPR020895">
    <property type="entry name" value="Frataxin_CS"/>
</dbReference>
<dbReference type="AlphaFoldDB" id="A0A315UXS7"/>
<evidence type="ECO:0000256" key="8">
    <source>
        <dbReference type="ARBA" id="ARBA00022946"/>
    </source>
</evidence>
<comment type="subunit">
    <text evidence="15">Interacts with ACO1. Interacts with ISCU (cytoplasmic form).</text>
</comment>
<comment type="subcellular location">
    <subcellularLocation>
        <location evidence="1">Mitochondrion</location>
    </subcellularLocation>
</comment>
<evidence type="ECO:0000256" key="17">
    <source>
        <dbReference type="SAM" id="MobiDB-lite"/>
    </source>
</evidence>
<evidence type="ECO:0000313" key="19">
    <source>
        <dbReference type="Proteomes" id="UP000250572"/>
    </source>
</evidence>
<protein>
    <recommendedName>
        <fullName evidence="4">Frataxin, mitochondrial</fullName>
        <ecNumber evidence="3">1.16.3.1</ecNumber>
    </recommendedName>
</protein>
<dbReference type="GO" id="GO:0008198">
    <property type="term" value="F:ferrous iron binding"/>
    <property type="evidence" value="ECO:0007669"/>
    <property type="project" value="TreeGrafter"/>
</dbReference>
<keyword evidence="7" id="KW-0410">Iron transport</keyword>
<dbReference type="Gene3D" id="3.30.920.10">
    <property type="entry name" value="Frataxin/CyaY"/>
    <property type="match status" value="1"/>
</dbReference>
<dbReference type="EC" id="1.16.3.1" evidence="3"/>
<feature type="compositionally biased region" description="Basic and acidic residues" evidence="17">
    <location>
        <begin position="239"/>
        <end position="277"/>
    </location>
</feature>
<evidence type="ECO:0000256" key="1">
    <source>
        <dbReference type="ARBA" id="ARBA00004173"/>
    </source>
</evidence>
<keyword evidence="13" id="KW-0350">Heme biosynthesis</keyword>
<keyword evidence="10" id="KW-0408">Iron</keyword>